<evidence type="ECO:0000256" key="3">
    <source>
        <dbReference type="ARBA" id="ARBA00025745"/>
    </source>
</evidence>
<evidence type="ECO:0000256" key="4">
    <source>
        <dbReference type="PIRNR" id="PIRNR010044"/>
    </source>
</evidence>
<dbReference type="Pfam" id="PF09754">
    <property type="entry name" value="PAC2"/>
    <property type="match status" value="1"/>
</dbReference>
<dbReference type="InterPro" id="IPR019151">
    <property type="entry name" value="Proteasome_assmbl_chaperone_2"/>
</dbReference>
<comment type="caution">
    <text evidence="5">The sequence shown here is derived from an EMBL/GenBank/DDBJ whole genome shotgun (WGS) entry which is preliminary data.</text>
</comment>
<comment type="subunit">
    <text evidence="4">Component of the 20S proteasome chaperone.</text>
</comment>
<evidence type="ECO:0000313" key="6">
    <source>
        <dbReference type="Proteomes" id="UP000807306"/>
    </source>
</evidence>
<dbReference type="EMBL" id="MU157906">
    <property type="protein sequence ID" value="KAF9524011.1"/>
    <property type="molecule type" value="Genomic_DNA"/>
</dbReference>
<dbReference type="GO" id="GO:0043248">
    <property type="term" value="P:proteasome assembly"/>
    <property type="evidence" value="ECO:0007669"/>
    <property type="project" value="TreeGrafter"/>
</dbReference>
<proteinExistence type="inferred from homology"/>
<keyword evidence="2 4" id="KW-0143">Chaperone</keyword>
<name>A0A9P6JK96_9AGAR</name>
<comment type="function">
    <text evidence="4">Involved in 20S proteasome assembly.</text>
</comment>
<dbReference type="InterPro" id="IPR038389">
    <property type="entry name" value="PSMG2_sf"/>
</dbReference>
<gene>
    <name evidence="5" type="ORF">CPB83DRAFT_643789</name>
</gene>
<dbReference type="InterPro" id="IPR016562">
    <property type="entry name" value="Proteasome_assmbl_chp_2_euk"/>
</dbReference>
<dbReference type="Proteomes" id="UP000807306">
    <property type="component" value="Unassembled WGS sequence"/>
</dbReference>
<dbReference type="Gene3D" id="3.40.50.10900">
    <property type="entry name" value="PAC-like subunit"/>
    <property type="match status" value="2"/>
</dbReference>
<dbReference type="PANTHER" id="PTHR12970:SF1">
    <property type="entry name" value="PROTEASOME ASSEMBLY CHAPERONE 2"/>
    <property type="match status" value="1"/>
</dbReference>
<organism evidence="5 6">
    <name type="scientific">Crepidotus variabilis</name>
    <dbReference type="NCBI Taxonomy" id="179855"/>
    <lineage>
        <taxon>Eukaryota</taxon>
        <taxon>Fungi</taxon>
        <taxon>Dikarya</taxon>
        <taxon>Basidiomycota</taxon>
        <taxon>Agaricomycotina</taxon>
        <taxon>Agaricomycetes</taxon>
        <taxon>Agaricomycetidae</taxon>
        <taxon>Agaricales</taxon>
        <taxon>Agaricineae</taxon>
        <taxon>Crepidotaceae</taxon>
        <taxon>Crepidotus</taxon>
    </lineage>
</organism>
<protein>
    <recommendedName>
        <fullName evidence="1 4">Proteasome assembly chaperone 2</fullName>
    </recommendedName>
</protein>
<evidence type="ECO:0000256" key="1">
    <source>
        <dbReference type="ARBA" id="ARBA00019186"/>
    </source>
</evidence>
<accession>A0A9P6JK96</accession>
<dbReference type="OrthoDB" id="10260712at2759"/>
<dbReference type="GO" id="GO:0005829">
    <property type="term" value="C:cytosol"/>
    <property type="evidence" value="ECO:0007669"/>
    <property type="project" value="TreeGrafter"/>
</dbReference>
<dbReference type="AlphaFoldDB" id="A0A9P6JK96"/>
<comment type="similarity">
    <text evidence="3 4">Belongs to the PSMG2 family.</text>
</comment>
<evidence type="ECO:0000256" key="2">
    <source>
        <dbReference type="ARBA" id="ARBA00023186"/>
    </source>
</evidence>
<reference evidence="5" key="1">
    <citation type="submission" date="2020-11" db="EMBL/GenBank/DDBJ databases">
        <authorList>
            <consortium name="DOE Joint Genome Institute"/>
            <person name="Ahrendt S."/>
            <person name="Riley R."/>
            <person name="Andreopoulos W."/>
            <person name="Labutti K."/>
            <person name="Pangilinan J."/>
            <person name="Ruiz-Duenas F.J."/>
            <person name="Barrasa J.M."/>
            <person name="Sanchez-Garcia M."/>
            <person name="Camarero S."/>
            <person name="Miyauchi S."/>
            <person name="Serrano A."/>
            <person name="Linde D."/>
            <person name="Babiker R."/>
            <person name="Drula E."/>
            <person name="Ayuso-Fernandez I."/>
            <person name="Pacheco R."/>
            <person name="Padilla G."/>
            <person name="Ferreira P."/>
            <person name="Barriuso J."/>
            <person name="Kellner H."/>
            <person name="Castanera R."/>
            <person name="Alfaro M."/>
            <person name="Ramirez L."/>
            <person name="Pisabarro A.G."/>
            <person name="Kuo A."/>
            <person name="Tritt A."/>
            <person name="Lipzen A."/>
            <person name="He G."/>
            <person name="Yan M."/>
            <person name="Ng V."/>
            <person name="Cullen D."/>
            <person name="Martin F."/>
            <person name="Rosso M.-N."/>
            <person name="Henrissat B."/>
            <person name="Hibbett D."/>
            <person name="Martinez A.T."/>
            <person name="Grigoriev I.V."/>
        </authorList>
    </citation>
    <scope>NUCLEOTIDE SEQUENCE</scope>
    <source>
        <strain evidence="5">CBS 506.95</strain>
    </source>
</reference>
<evidence type="ECO:0000313" key="5">
    <source>
        <dbReference type="EMBL" id="KAF9524011.1"/>
    </source>
</evidence>
<dbReference type="SUPFAM" id="SSF159659">
    <property type="entry name" value="Cgl1923-like"/>
    <property type="match status" value="1"/>
</dbReference>
<dbReference type="GO" id="GO:0005634">
    <property type="term" value="C:nucleus"/>
    <property type="evidence" value="ECO:0007669"/>
    <property type="project" value="TreeGrafter"/>
</dbReference>
<keyword evidence="6" id="KW-1185">Reference proteome</keyword>
<dbReference type="PANTHER" id="PTHR12970">
    <property type="entry name" value="PROTEASOME ASSEMBLY CHAPERONE 2"/>
    <property type="match status" value="1"/>
</dbReference>
<dbReference type="PIRSF" id="PIRSF010044">
    <property type="entry name" value="UCP010044"/>
    <property type="match status" value="1"/>
</dbReference>
<sequence>MAFFYPTSTIELRGKSILIPIVSTANVGQLAVDLIIGSLNLEQIGVFDPQYFIPVVGGREDGKNGITTPLELYGKSELNFVIIQQRSPALKAKKEAFVQELLHFIASSDFCAALFLSGVDPSSRTDAQMFTPTHQIHLPGTPNIAGTPLHNLGNLPIPIYSSPVQQNPVGSLDTTAITPNESHDIPFVPGGGLTRRLLTSISNSGDWKIPTGALLQFVLEGDNRADAALFASVVAKTLGINQLNESGSWKQPSSWSYGLFGAPHDQNLYG</sequence>